<organism evidence="1 2">
    <name type="scientific">Citrus sinensis</name>
    <name type="common">Sweet orange</name>
    <name type="synonym">Citrus aurantium var. sinensis</name>
    <dbReference type="NCBI Taxonomy" id="2711"/>
    <lineage>
        <taxon>Eukaryota</taxon>
        <taxon>Viridiplantae</taxon>
        <taxon>Streptophyta</taxon>
        <taxon>Embryophyta</taxon>
        <taxon>Tracheophyta</taxon>
        <taxon>Spermatophyta</taxon>
        <taxon>Magnoliopsida</taxon>
        <taxon>eudicotyledons</taxon>
        <taxon>Gunneridae</taxon>
        <taxon>Pentapetalae</taxon>
        <taxon>rosids</taxon>
        <taxon>malvids</taxon>
        <taxon>Sapindales</taxon>
        <taxon>Rutaceae</taxon>
        <taxon>Aurantioideae</taxon>
        <taxon>Citrus</taxon>
    </lineage>
</organism>
<proteinExistence type="predicted"/>
<evidence type="ECO:0000313" key="1">
    <source>
        <dbReference type="EMBL" id="KAH9681322.1"/>
    </source>
</evidence>
<protein>
    <submittedName>
        <fullName evidence="1">ANK REP REGION domain-containing protein</fullName>
    </submittedName>
</protein>
<reference evidence="2" key="1">
    <citation type="journal article" date="2023" name="Hortic. Res.">
        <title>A chromosome-level phased genome enabling allele-level studies in sweet orange: a case study on citrus Huanglongbing tolerance.</title>
        <authorList>
            <person name="Wu B."/>
            <person name="Yu Q."/>
            <person name="Deng Z."/>
            <person name="Duan Y."/>
            <person name="Luo F."/>
            <person name="Gmitter F. Jr."/>
        </authorList>
    </citation>
    <scope>NUCLEOTIDE SEQUENCE [LARGE SCALE GENOMIC DNA]</scope>
    <source>
        <strain evidence="2">cv. Valencia</strain>
    </source>
</reference>
<name>A0ACB8I493_CITSI</name>
<accession>A0ACB8I493</accession>
<sequence length="413" mass="46627">MNPISIYPNFFNAAAAGDAETFKRNTTSDEIESLLTAQTKNTILHINIISQKRKNGSTKFIGEMLKKCPSLLLQVNAKGDTPLHLAAKFGHSNIVSFLIERAKLAAWQMMRMTNNEKNTALHEAVCHGNVQVVKILTKQDPDYPYSENKYGKTSLYMAAEGRYSEMVIELLENCTSVSHEGPNGKTALHAAAMHFYFDEAALKKLLEKKMSLIKETDHYGWTPIHYAAYYNQYQQIHVLLENDQTATDIADKDRKMTALHLAAGQGHARTVETILFLDPKCYELVDHRGWNFLHYAMVSFKLHELKILLKNPLARSLIYEGDNNGNTPLHVLAAIRPKEFFKIKVRYDTGGNYGAVNKQNVSVIDVLIYGSRELKEEVRNLSKDNGRGQYPDGVICKRALVGINKLSESKKYS</sequence>
<dbReference type="EMBL" id="CM039178">
    <property type="protein sequence ID" value="KAH9681322.1"/>
    <property type="molecule type" value="Genomic_DNA"/>
</dbReference>
<gene>
    <name evidence="1" type="ORF">KPL71_026939</name>
</gene>
<evidence type="ECO:0000313" key="2">
    <source>
        <dbReference type="Proteomes" id="UP000829398"/>
    </source>
</evidence>
<keyword evidence="2" id="KW-1185">Reference proteome</keyword>
<dbReference type="Proteomes" id="UP000829398">
    <property type="component" value="Chromosome 9"/>
</dbReference>
<comment type="caution">
    <text evidence="1">The sequence shown here is derived from an EMBL/GenBank/DDBJ whole genome shotgun (WGS) entry which is preliminary data.</text>
</comment>